<dbReference type="InterPro" id="IPR016167">
    <property type="entry name" value="FAD-bd_PCMH_sub1"/>
</dbReference>
<dbReference type="SUPFAM" id="SSF55447">
    <property type="entry name" value="CO dehydrogenase flavoprotein C-terminal domain-like"/>
    <property type="match status" value="1"/>
</dbReference>
<dbReference type="InterPro" id="IPR006058">
    <property type="entry name" value="2Fe2S_fd_BS"/>
</dbReference>
<sequence length="480" mass="52417">MIEFLLNNEPVSLEECETGMSVQQFLRQQKQLTGTKEGCAAGDCGACTIVLGELTADESGLQYRTVNSCITLLANLHGKQVITVEHLSDGKQLHPVQQALVDHHGSQCGFCTPGIIMSMFSLYHSDAEPTRETVNKSLSGNLCRCTGYRPIIDATTEVCERRQPDAFTQKQLQTLSQLKDIQAKHTEVFANGVHLPETREAMAGLLAAYPDARLVGGSTDLALESTQQLKSLPELISTQRMKDCKQITVTDEQVTVGAALPLSDIDPVLVAHFPALHELIERFASLPIRNQATLGGNVANASPIGDMPPVLLALNATIEADDGHETRLLPASTFFTGYRQTQLRKGEWIKAIHFPRLQANTQLRAYKVSKRHEDDISAVCAVFAVTLENGMVAAINSGFGGVAATPVSCDALAEQLIGQPWQAEATRQLGKRILTSAFNPIDDVRASAAYRNQVLGNLWQRFWFETQSALLVTTRVPHYA</sequence>
<dbReference type="InterPro" id="IPR036010">
    <property type="entry name" value="2Fe-2S_ferredoxin-like_sf"/>
</dbReference>
<evidence type="ECO:0000256" key="1">
    <source>
        <dbReference type="ARBA" id="ARBA00022630"/>
    </source>
</evidence>
<keyword evidence="6" id="KW-0830">Ubiquinone</keyword>
<dbReference type="InterPro" id="IPR016166">
    <property type="entry name" value="FAD-bd_PCMH"/>
</dbReference>
<dbReference type="GO" id="GO:0071949">
    <property type="term" value="F:FAD binding"/>
    <property type="evidence" value="ECO:0007669"/>
    <property type="project" value="InterPro"/>
</dbReference>
<dbReference type="InterPro" id="IPR036884">
    <property type="entry name" value="2Fe-2S-bd_dom_sf"/>
</dbReference>
<dbReference type="RefSeq" id="WP_073324926.1">
    <property type="nucleotide sequence ID" value="NZ_FQWD01000007.1"/>
</dbReference>
<dbReference type="InterPro" id="IPR016208">
    <property type="entry name" value="Ald_Oxase/xanthine_DH-like"/>
</dbReference>
<protein>
    <submittedName>
        <fullName evidence="9">Xanthine dehydrogenase small subunit</fullName>
    </submittedName>
</protein>
<feature type="domain" description="FAD-binding PCMH-type" evidence="8">
    <location>
        <begin position="186"/>
        <end position="359"/>
    </location>
</feature>
<dbReference type="InterPro" id="IPR012175">
    <property type="entry name" value="Xanth_DH_ssu_bac"/>
</dbReference>
<reference evidence="10" key="1">
    <citation type="submission" date="2016-11" db="EMBL/GenBank/DDBJ databases">
        <authorList>
            <person name="Varghese N."/>
            <person name="Submissions S."/>
        </authorList>
    </citation>
    <scope>NUCLEOTIDE SEQUENCE [LARGE SCALE GENOMIC DNA]</scope>
    <source>
        <strain evidence="10">CGMCC 1.8995</strain>
    </source>
</reference>
<evidence type="ECO:0000256" key="5">
    <source>
        <dbReference type="ARBA" id="ARBA00023004"/>
    </source>
</evidence>
<dbReference type="GO" id="GO:0005506">
    <property type="term" value="F:iron ion binding"/>
    <property type="evidence" value="ECO:0007669"/>
    <property type="project" value="InterPro"/>
</dbReference>
<dbReference type="STRING" id="634436.SAMN05216361_3978"/>
<evidence type="ECO:0000259" key="8">
    <source>
        <dbReference type="PROSITE" id="PS51387"/>
    </source>
</evidence>
<dbReference type="Gene3D" id="3.30.43.10">
    <property type="entry name" value="Uridine Diphospho-n-acetylenolpyruvylglucosamine Reductase, domain 2"/>
    <property type="match status" value="1"/>
</dbReference>
<evidence type="ECO:0000259" key="7">
    <source>
        <dbReference type="PROSITE" id="PS51085"/>
    </source>
</evidence>
<dbReference type="Gene3D" id="3.30.465.10">
    <property type="match status" value="1"/>
</dbReference>
<keyword evidence="2" id="KW-0479">Metal-binding</keyword>
<dbReference type="AlphaFoldDB" id="A0A1M5QYP3"/>
<dbReference type="InterPro" id="IPR036683">
    <property type="entry name" value="CO_DH_flav_C_dom_sf"/>
</dbReference>
<dbReference type="GO" id="GO:0004854">
    <property type="term" value="F:xanthine dehydrogenase activity"/>
    <property type="evidence" value="ECO:0007669"/>
    <property type="project" value="InterPro"/>
</dbReference>
<evidence type="ECO:0000256" key="6">
    <source>
        <dbReference type="ARBA" id="ARBA00023075"/>
    </source>
</evidence>
<dbReference type="InterPro" id="IPR036318">
    <property type="entry name" value="FAD-bd_PCMH-like_sf"/>
</dbReference>
<dbReference type="PROSITE" id="PS51085">
    <property type="entry name" value="2FE2S_FER_2"/>
    <property type="match status" value="1"/>
</dbReference>
<dbReference type="Gene3D" id="3.30.390.50">
    <property type="entry name" value="CO dehydrogenase flavoprotein, C-terminal domain"/>
    <property type="match status" value="1"/>
</dbReference>
<dbReference type="InterPro" id="IPR002888">
    <property type="entry name" value="2Fe-2S-bd"/>
</dbReference>
<keyword evidence="3" id="KW-0274">FAD</keyword>
<dbReference type="Pfam" id="PF00941">
    <property type="entry name" value="FAD_binding_5"/>
    <property type="match status" value="1"/>
</dbReference>
<organism evidence="9 10">
    <name type="scientific">Marisediminitalea aggregata</name>
    <dbReference type="NCBI Taxonomy" id="634436"/>
    <lineage>
        <taxon>Bacteria</taxon>
        <taxon>Pseudomonadati</taxon>
        <taxon>Pseudomonadota</taxon>
        <taxon>Gammaproteobacteria</taxon>
        <taxon>Alteromonadales</taxon>
        <taxon>Alteromonadaceae</taxon>
        <taxon>Marisediminitalea</taxon>
    </lineage>
</organism>
<dbReference type="OrthoDB" id="9775084at2"/>
<dbReference type="SUPFAM" id="SSF54292">
    <property type="entry name" value="2Fe-2S ferredoxin-like"/>
    <property type="match status" value="1"/>
</dbReference>
<dbReference type="SUPFAM" id="SSF47741">
    <property type="entry name" value="CO dehydrogenase ISP C-domain like"/>
    <property type="match status" value="1"/>
</dbReference>
<dbReference type="Pfam" id="PF00111">
    <property type="entry name" value="Fer2"/>
    <property type="match status" value="1"/>
</dbReference>
<dbReference type="EMBL" id="FQWD01000007">
    <property type="protein sequence ID" value="SHH19307.1"/>
    <property type="molecule type" value="Genomic_DNA"/>
</dbReference>
<dbReference type="Pfam" id="PF01799">
    <property type="entry name" value="Fer2_2"/>
    <property type="match status" value="1"/>
</dbReference>
<evidence type="ECO:0000256" key="4">
    <source>
        <dbReference type="ARBA" id="ARBA00023002"/>
    </source>
</evidence>
<dbReference type="Gene3D" id="1.10.150.120">
    <property type="entry name" value="[2Fe-2S]-binding domain"/>
    <property type="match status" value="1"/>
</dbReference>
<dbReference type="GO" id="GO:0051537">
    <property type="term" value="F:2 iron, 2 sulfur cluster binding"/>
    <property type="evidence" value="ECO:0007669"/>
    <property type="project" value="InterPro"/>
</dbReference>
<dbReference type="PROSITE" id="PS00197">
    <property type="entry name" value="2FE2S_FER_1"/>
    <property type="match status" value="1"/>
</dbReference>
<accession>A0A1M5QYP3</accession>
<evidence type="ECO:0000256" key="2">
    <source>
        <dbReference type="ARBA" id="ARBA00022723"/>
    </source>
</evidence>
<dbReference type="InterPro" id="IPR002346">
    <property type="entry name" value="Mopterin_DH_FAD-bd"/>
</dbReference>
<dbReference type="InterPro" id="IPR005107">
    <property type="entry name" value="CO_DH_flav_C"/>
</dbReference>
<dbReference type="PIRSF" id="PIRSF036557">
    <property type="entry name" value="XdhA_RC"/>
    <property type="match status" value="1"/>
</dbReference>
<keyword evidence="1" id="KW-0285">Flavoprotein</keyword>
<dbReference type="CDD" id="cd00207">
    <property type="entry name" value="fer2"/>
    <property type="match status" value="1"/>
</dbReference>
<dbReference type="Proteomes" id="UP000184520">
    <property type="component" value="Unassembled WGS sequence"/>
</dbReference>
<dbReference type="InterPro" id="IPR014307">
    <property type="entry name" value="Xanthine_DH_ssu"/>
</dbReference>
<keyword evidence="5" id="KW-0408">Iron</keyword>
<dbReference type="InterPro" id="IPR016169">
    <property type="entry name" value="FAD-bd_PCMH_sub2"/>
</dbReference>
<keyword evidence="4" id="KW-0560">Oxidoreductase</keyword>
<name>A0A1M5QYP3_9ALTE</name>
<evidence type="ECO:0000256" key="3">
    <source>
        <dbReference type="ARBA" id="ARBA00022827"/>
    </source>
</evidence>
<dbReference type="NCBIfam" id="TIGR02963">
    <property type="entry name" value="xanthine_xdhA"/>
    <property type="match status" value="1"/>
</dbReference>
<dbReference type="InterPro" id="IPR012675">
    <property type="entry name" value="Beta-grasp_dom_sf"/>
</dbReference>
<gene>
    <name evidence="9" type="ORF">SAMN05216361_3978</name>
</gene>
<dbReference type="PROSITE" id="PS51387">
    <property type="entry name" value="FAD_PCMH"/>
    <property type="match status" value="1"/>
</dbReference>
<dbReference type="Gene3D" id="3.10.20.30">
    <property type="match status" value="1"/>
</dbReference>
<evidence type="ECO:0000313" key="10">
    <source>
        <dbReference type="Proteomes" id="UP000184520"/>
    </source>
</evidence>
<feature type="domain" description="2Fe-2S ferredoxin-type" evidence="7">
    <location>
        <begin position="1"/>
        <end position="87"/>
    </location>
</feature>
<dbReference type="PANTHER" id="PTHR45444">
    <property type="entry name" value="XANTHINE DEHYDROGENASE"/>
    <property type="match status" value="1"/>
</dbReference>
<dbReference type="SMART" id="SM01092">
    <property type="entry name" value="CO_deh_flav_C"/>
    <property type="match status" value="1"/>
</dbReference>
<dbReference type="InterPro" id="IPR001041">
    <property type="entry name" value="2Fe-2S_ferredoxin-type"/>
</dbReference>
<dbReference type="SUPFAM" id="SSF56176">
    <property type="entry name" value="FAD-binding/transporter-associated domain-like"/>
    <property type="match status" value="1"/>
</dbReference>
<keyword evidence="10" id="KW-1185">Reference proteome</keyword>
<dbReference type="PANTHER" id="PTHR45444:SF3">
    <property type="entry name" value="XANTHINE DEHYDROGENASE"/>
    <property type="match status" value="1"/>
</dbReference>
<proteinExistence type="predicted"/>
<evidence type="ECO:0000313" key="9">
    <source>
        <dbReference type="EMBL" id="SHH19307.1"/>
    </source>
</evidence>
<dbReference type="Pfam" id="PF03450">
    <property type="entry name" value="CO_deh_flav_C"/>
    <property type="match status" value="1"/>
</dbReference>